<evidence type="ECO:0000313" key="1">
    <source>
        <dbReference type="EMBL" id="CAG1990595.1"/>
    </source>
</evidence>
<feature type="non-terminal residue" evidence="1">
    <location>
        <position position="1"/>
    </location>
</feature>
<name>A0A8H3PPM4_GIBZA</name>
<sequence length="903" mass="103099">IAMTSILAYVNWKWCIGKFVSPHHSPLYRYKECPTPENYSGQQTIQAFKLDYDRVSKAISLEHQQVTDGIGVEFSTGSLPPEAKSIEMIGWHFCHKDLVNFDWGNLKPGIETEGQLGLEKKEKFRWVREKEGHIGGINRLWVIRGYFIGRDENNDPPCITVLCAYEDVARFLVDFIHSRLHLHEGWGATMLPGVKVLKFTSVPGSNDDSDKLDNGDSPDISDRDLLDKEAETNLIRIDIGSQDNQSMPAMTNGNLSSWAQNLHRCGIHVEIVRESEVIAKATIGGLIVVGDEEGQNCGMKLDWALVKVPGLQKQIVESWMDVNLVRTVSGEFRPVLIALAEPDPYTHVVIATPGSTRCLRGVFVDPDAIVNIPESPTPYATGSWVFNAENGMLLGVLVAGCPELQEVYIIPAYEIIDDINRHYQDDPHDIHDTHDLHDLHDLDLHYLYYLHNLYLSVHLPNCHRLPRREQIQLHRQINEYGNIVKSFENPESLKKLLDINCRIKEWVNEAKAFYDISSSSYSLREEMSPWKSALSVLEYRLLREEANVGSKGPTTDGFEGLLKIAIQQPPLRCYNFVNETILAHHNSQDIYFLTRLWRCLMLCLNSYSLNDNDIPMATKSSYDHIVEREIRLVTFRRSNGCPGRRSPWDNFSITRLNGISGGIFPWQGHAYKHDFPQRTPIDLGRSHPLTAKGVLDRLERDLEKLITINQEGVEFSLPETRMSGLPFIVKRLSTDSNVVLFALKLTDRSNRFLVTLPPPSVGPSTSTQSWPSARDYPSYAMSDYHIEFSTWRLPFILLNEEFVTEESINEVIDMVLLSQIKMDDRTIKHPRRLRLRDNLSIFYLTEYRQYVEVIIYECQVKGQSSDSAWIARRPASWILQMVDEASAKKHLSPPFSAILDLED</sequence>
<dbReference type="EMBL" id="CAJPIJ010000148">
    <property type="protein sequence ID" value="CAG1990595.1"/>
    <property type="molecule type" value="Genomic_DNA"/>
</dbReference>
<reference evidence="1" key="1">
    <citation type="submission" date="2021-03" db="EMBL/GenBank/DDBJ databases">
        <authorList>
            <person name="Alouane T."/>
            <person name="Langin T."/>
            <person name="Bonhomme L."/>
        </authorList>
    </citation>
    <scope>NUCLEOTIDE SEQUENCE</scope>
    <source>
        <strain evidence="1">MDC_Fg202</strain>
    </source>
</reference>
<dbReference type="Proteomes" id="UP000746612">
    <property type="component" value="Unassembled WGS sequence"/>
</dbReference>
<dbReference type="AlphaFoldDB" id="A0A8H3PPM4"/>
<evidence type="ECO:0000313" key="2">
    <source>
        <dbReference type="Proteomes" id="UP000746612"/>
    </source>
</evidence>
<protein>
    <submittedName>
        <fullName evidence="1">Uncharacterized protein</fullName>
    </submittedName>
</protein>
<proteinExistence type="predicted"/>
<accession>A0A8H3PPM4</accession>
<comment type="caution">
    <text evidence="1">The sequence shown here is derived from an EMBL/GenBank/DDBJ whole genome shotgun (WGS) entry which is preliminary data.</text>
</comment>
<organism evidence="1 2">
    <name type="scientific">Gibberella zeae</name>
    <name type="common">Wheat head blight fungus</name>
    <name type="synonym">Fusarium graminearum</name>
    <dbReference type="NCBI Taxonomy" id="5518"/>
    <lineage>
        <taxon>Eukaryota</taxon>
        <taxon>Fungi</taxon>
        <taxon>Dikarya</taxon>
        <taxon>Ascomycota</taxon>
        <taxon>Pezizomycotina</taxon>
        <taxon>Sordariomycetes</taxon>
        <taxon>Hypocreomycetidae</taxon>
        <taxon>Hypocreales</taxon>
        <taxon>Nectriaceae</taxon>
        <taxon>Fusarium</taxon>
    </lineage>
</organism>
<gene>
    <name evidence="1" type="ORF">MDCFG202_LOCUS335220</name>
</gene>